<evidence type="ECO:0000256" key="4">
    <source>
        <dbReference type="SAM" id="Phobius"/>
    </source>
</evidence>
<feature type="transmembrane region" description="Helical" evidence="4">
    <location>
        <begin position="299"/>
        <end position="321"/>
    </location>
</feature>
<comment type="caution">
    <text evidence="5">The sequence shown here is derived from an EMBL/GenBank/DDBJ whole genome shotgun (WGS) entry which is preliminary data.</text>
</comment>
<dbReference type="EMBL" id="JARBDR010000793">
    <property type="protein sequence ID" value="KAJ8307000.1"/>
    <property type="molecule type" value="Genomic_DNA"/>
</dbReference>
<feature type="transmembrane region" description="Helical" evidence="4">
    <location>
        <begin position="360"/>
        <end position="381"/>
    </location>
</feature>
<keyword evidence="3 4" id="KW-0472">Membrane</keyword>
<dbReference type="Proteomes" id="UP001217089">
    <property type="component" value="Unassembled WGS sequence"/>
</dbReference>
<feature type="transmembrane region" description="Helical" evidence="4">
    <location>
        <begin position="272"/>
        <end position="292"/>
    </location>
</feature>
<keyword evidence="6" id="KW-1185">Reference proteome</keyword>
<evidence type="ECO:0000256" key="1">
    <source>
        <dbReference type="ARBA" id="ARBA00022692"/>
    </source>
</evidence>
<evidence type="ECO:0000256" key="3">
    <source>
        <dbReference type="ARBA" id="ARBA00023136"/>
    </source>
</evidence>
<keyword evidence="2 4" id="KW-1133">Transmembrane helix</keyword>
<keyword evidence="1 4" id="KW-0812">Transmembrane</keyword>
<gene>
    <name evidence="5" type="ORF">KUTeg_015084</name>
</gene>
<feature type="transmembrane region" description="Helical" evidence="4">
    <location>
        <begin position="44"/>
        <end position="62"/>
    </location>
</feature>
<dbReference type="PANTHER" id="PTHR23121:SF9">
    <property type="entry name" value="SODIUM-DEPENDENT GLUCOSE TRANSPORTER 1"/>
    <property type="match status" value="1"/>
</dbReference>
<dbReference type="PANTHER" id="PTHR23121">
    <property type="entry name" value="SODIUM-DEPENDENT GLUCOSE TRANSPORTER 1"/>
    <property type="match status" value="1"/>
</dbReference>
<feature type="transmembrane region" description="Helical" evidence="4">
    <location>
        <begin position="393"/>
        <end position="413"/>
    </location>
</feature>
<feature type="transmembrane region" description="Helical" evidence="4">
    <location>
        <begin position="234"/>
        <end position="260"/>
    </location>
</feature>
<dbReference type="InterPro" id="IPR036259">
    <property type="entry name" value="MFS_trans_sf"/>
</dbReference>
<reference evidence="5 6" key="1">
    <citation type="submission" date="2022-12" db="EMBL/GenBank/DDBJ databases">
        <title>Chromosome-level genome of Tegillarca granosa.</title>
        <authorList>
            <person name="Kim J."/>
        </authorList>
    </citation>
    <scope>NUCLEOTIDE SEQUENCE [LARGE SCALE GENOMIC DNA]</scope>
    <source>
        <strain evidence="5">Teg-2019</strain>
        <tissue evidence="5">Adductor muscle</tissue>
    </source>
</reference>
<protein>
    <recommendedName>
        <fullName evidence="7">Sodium-dependent glucose transporter 1-like protein</fullName>
    </recommendedName>
</protein>
<feature type="transmembrane region" description="Helical" evidence="4">
    <location>
        <begin position="68"/>
        <end position="90"/>
    </location>
</feature>
<dbReference type="SUPFAM" id="SSF103473">
    <property type="entry name" value="MFS general substrate transporter"/>
    <property type="match status" value="1"/>
</dbReference>
<name>A0ABQ9ETQ3_TEGGR</name>
<organism evidence="5 6">
    <name type="scientific">Tegillarca granosa</name>
    <name type="common">Malaysian cockle</name>
    <name type="synonym">Anadara granosa</name>
    <dbReference type="NCBI Taxonomy" id="220873"/>
    <lineage>
        <taxon>Eukaryota</taxon>
        <taxon>Metazoa</taxon>
        <taxon>Spiralia</taxon>
        <taxon>Lophotrochozoa</taxon>
        <taxon>Mollusca</taxon>
        <taxon>Bivalvia</taxon>
        <taxon>Autobranchia</taxon>
        <taxon>Pteriomorphia</taxon>
        <taxon>Arcoida</taxon>
        <taxon>Arcoidea</taxon>
        <taxon>Arcidae</taxon>
        <taxon>Tegillarca</taxon>
    </lineage>
</organism>
<evidence type="ECO:0008006" key="7">
    <source>
        <dbReference type="Google" id="ProtNLM"/>
    </source>
</evidence>
<feature type="transmembrane region" description="Helical" evidence="4">
    <location>
        <begin position="102"/>
        <end position="123"/>
    </location>
</feature>
<evidence type="ECO:0000313" key="6">
    <source>
        <dbReference type="Proteomes" id="UP001217089"/>
    </source>
</evidence>
<proteinExistence type="predicted"/>
<feature type="transmembrane region" description="Helical" evidence="4">
    <location>
        <begin position="327"/>
        <end position="348"/>
    </location>
</feature>
<sequence>MLDLQIIANTTLDKISGIYTSDAIGFLGGTFLSGFLFRRFNSAILLFTSTVGSALMIATIPWCSVFEAMVAVFAIKGIYTCHMANTELFRIWKTENAPMVQALHFFFTIGAVLSPTVTAPFLMPPSRDHLNNTNDLPFATYNDTNVFSNFSKKMDNCSFLLVNKDKPSYQLKFDNESRLYIAYLITASMYVVPGFFLLFSYFKIEKHFFQRAQNKKKDNDLTEHPSFREKLPMLILIASLTITYVVVQASIFKFLSAFFVEQLNWAKTSASYLTSVFWATFALGRFVSIFILKYINSSQLLGITSAFLIIASLGIFISSLYIFNPGLWISVGLCGLSMSPMFPTIFTWTNSELIPVNASINSLIFATGSSTAIINPIILGYLMDNVDKMAFCYFMVGGAISFVIVFIVGFIIARKIGLKFKKI</sequence>
<feature type="transmembrane region" description="Helical" evidence="4">
    <location>
        <begin position="180"/>
        <end position="202"/>
    </location>
</feature>
<dbReference type="Gene3D" id="1.20.1250.20">
    <property type="entry name" value="MFS general substrate transporter like domains"/>
    <property type="match status" value="1"/>
</dbReference>
<evidence type="ECO:0000256" key="2">
    <source>
        <dbReference type="ARBA" id="ARBA00022989"/>
    </source>
</evidence>
<evidence type="ECO:0000313" key="5">
    <source>
        <dbReference type="EMBL" id="KAJ8307000.1"/>
    </source>
</evidence>
<feature type="transmembrane region" description="Helical" evidence="4">
    <location>
        <begin position="18"/>
        <end position="37"/>
    </location>
</feature>
<accession>A0ABQ9ETQ3</accession>